<dbReference type="Proteomes" id="UP000736787">
    <property type="component" value="Unassembled WGS sequence"/>
</dbReference>
<dbReference type="VEuPathDB" id="FungiDB:PC110_g21465"/>
<proteinExistence type="predicted"/>
<name>A0A8T1AX29_9STRA</name>
<accession>A0A8T1AX29</accession>
<evidence type="ECO:0000259" key="1">
    <source>
        <dbReference type="Pfam" id="PF08123"/>
    </source>
</evidence>
<dbReference type="Pfam" id="PF08123">
    <property type="entry name" value="DOT1"/>
    <property type="match status" value="1"/>
</dbReference>
<evidence type="ECO:0000313" key="2">
    <source>
        <dbReference type="EMBL" id="KAG2822978.1"/>
    </source>
</evidence>
<dbReference type="Proteomes" id="UP000735874">
    <property type="component" value="Unassembled WGS sequence"/>
</dbReference>
<feature type="domain" description="DOT1" evidence="1">
    <location>
        <begin position="182"/>
        <end position="252"/>
    </location>
</feature>
<sequence>MLVPPLRVSAALSNRRSPPNVEYNVRSKGAVVREPYGLREQQSLVSCGLFVEQLPAWQLTEGVVLKTVACVKGALVPEGLQTASVAPPGEKAMLIMGREVVVRVEDLLLGGWRRCIVVGAADLAGGDDGVGDEEAGVPGQHLPKLNEVQAAETVDVIFGSISANDIRQQAGRTYDNADEELPSGVSLVLAAVGPLNEADVFHDVGAGVGNILAQVALTTDVRVCVDIELRGDLVSLGQRCMQQQIKHHPRLGKVLLKRCSIARSKLAY</sequence>
<dbReference type="EMBL" id="RCMK01001715">
    <property type="protein sequence ID" value="KAG2889490.1"/>
    <property type="molecule type" value="Genomic_DNA"/>
</dbReference>
<protein>
    <recommendedName>
        <fullName evidence="1">DOT1 domain-containing protein</fullName>
    </recommendedName>
</protein>
<comment type="caution">
    <text evidence="3">The sequence shown here is derived from an EMBL/GenBank/DDBJ whole genome shotgun (WGS) entry which is preliminary data.</text>
</comment>
<evidence type="ECO:0000313" key="4">
    <source>
        <dbReference type="Proteomes" id="UP000736787"/>
    </source>
</evidence>
<reference evidence="3" key="1">
    <citation type="submission" date="2018-10" db="EMBL/GenBank/DDBJ databases">
        <title>Effector identification in a new, highly contiguous assembly of the strawberry crown rot pathogen Phytophthora cactorum.</title>
        <authorList>
            <person name="Armitage A.D."/>
            <person name="Nellist C.F."/>
            <person name="Bates H."/>
            <person name="Vickerstaff R.J."/>
            <person name="Harrison R.J."/>
        </authorList>
    </citation>
    <scope>NUCLEOTIDE SEQUENCE</scope>
    <source>
        <strain evidence="2">15-7</strain>
        <strain evidence="3">4040</strain>
    </source>
</reference>
<dbReference type="EMBL" id="RCMG01001635">
    <property type="protein sequence ID" value="KAG2822978.1"/>
    <property type="molecule type" value="Genomic_DNA"/>
</dbReference>
<organism evidence="3 4">
    <name type="scientific">Phytophthora cactorum</name>
    <dbReference type="NCBI Taxonomy" id="29920"/>
    <lineage>
        <taxon>Eukaryota</taxon>
        <taxon>Sar</taxon>
        <taxon>Stramenopiles</taxon>
        <taxon>Oomycota</taxon>
        <taxon>Peronosporomycetes</taxon>
        <taxon>Peronosporales</taxon>
        <taxon>Peronosporaceae</taxon>
        <taxon>Phytophthora</taxon>
    </lineage>
</organism>
<dbReference type="InterPro" id="IPR025789">
    <property type="entry name" value="DOT1_dom"/>
</dbReference>
<dbReference type="Gene3D" id="3.40.50.150">
    <property type="entry name" value="Vaccinia Virus protein VP39"/>
    <property type="match status" value="1"/>
</dbReference>
<gene>
    <name evidence="2" type="ORF">PC113_g22254</name>
    <name evidence="3" type="ORF">PC117_g24676</name>
</gene>
<dbReference type="InterPro" id="IPR029063">
    <property type="entry name" value="SAM-dependent_MTases_sf"/>
</dbReference>
<dbReference type="GO" id="GO:0031151">
    <property type="term" value="F:histone H3K79 methyltransferase activity"/>
    <property type="evidence" value="ECO:0007669"/>
    <property type="project" value="InterPro"/>
</dbReference>
<evidence type="ECO:0000313" key="3">
    <source>
        <dbReference type="EMBL" id="KAG2889490.1"/>
    </source>
</evidence>
<dbReference type="AlphaFoldDB" id="A0A8T1AX29"/>